<feature type="domain" description="Terminase large subunit gp17-like C-terminal" evidence="2">
    <location>
        <begin position="300"/>
        <end position="440"/>
    </location>
</feature>
<accession>A0A5B8XEY8</accession>
<keyword evidence="4" id="KW-1185">Reference proteome</keyword>
<keyword evidence="1" id="KW-1188">Viral release from host cell</keyword>
<dbReference type="InterPro" id="IPR006517">
    <property type="entry name" value="Phage_terminase_lsu-like_C"/>
</dbReference>
<evidence type="ECO:0000256" key="1">
    <source>
        <dbReference type="ARBA" id="ARBA00022612"/>
    </source>
</evidence>
<reference evidence="3 4" key="1">
    <citation type="journal article" date="2019" name="ISME J.">
        <title>Deianiraea, an extracellular bacterium associated with the ciliate Paramecium, suggests an alternative scenario for the evolution of Rickettsiales.</title>
        <authorList>
            <person name="Castelli M."/>
            <person name="Sabaneyeva E."/>
            <person name="Lanzoni O."/>
            <person name="Lebedeva N."/>
            <person name="Floriano A.M."/>
            <person name="Gaiarsa S."/>
            <person name="Benken K."/>
            <person name="Modeo L."/>
            <person name="Bandi C."/>
            <person name="Potekhin A."/>
            <person name="Sassera D."/>
            <person name="Petroni G."/>
        </authorList>
    </citation>
    <scope>NUCLEOTIDE SEQUENCE [LARGE SCALE GENOMIC DNA]</scope>
    <source>
        <strain evidence="3">CyL4-1</strain>
    </source>
</reference>
<dbReference type="InterPro" id="IPR035421">
    <property type="entry name" value="Terminase_6C"/>
</dbReference>
<gene>
    <name evidence="3" type="ORF">Deia_00673</name>
</gene>
<evidence type="ECO:0000259" key="2">
    <source>
        <dbReference type="Pfam" id="PF17289"/>
    </source>
</evidence>
<dbReference type="AlphaFoldDB" id="A0A5B8XEY8"/>
<sequence>MRKSDMVSFVIKALSELDSASVYQHNWHIELICKYLQDIYTGKMKRLIINIPPRSLKSICVSVVFPAWVLANKANEKIIAISYSQGLSLKHSTDCRKIMQSNWYKKITKTRISYGENEKRKFITNENGYRFATSVCGTLTGEGGNYIIIDDPQNPLKINQKSERDKVDAWFDSVAISRLNDKKNGKIIIVMQRLHVEDLAGYLIAKDSTKWNILSIPAIETNDRAYYFNDKLMKFRKNGDILHHSRDTMEDMNNIIHQMGSSVFAAQYQQNPIFSNGIIDKNWFDFYHESIKFDDIYYSIDTAVKQGEKSDYTVILKIGMREKMFYVMDIFRRKIDYIELKKKIINEALQNTNACFIIEDKNIGSSLIQDLKRNVNNKIICINPTKDKLTRLINVIGIIESKRVLLQQNAKWVNEFLIEATSFPNCVHDDQIDALTQFLSYISSKMDNKKTPSLRFINR</sequence>
<evidence type="ECO:0000313" key="4">
    <source>
        <dbReference type="Proteomes" id="UP000321934"/>
    </source>
</evidence>
<dbReference type="Proteomes" id="UP000321934">
    <property type="component" value="Chromosome"/>
</dbReference>
<proteinExistence type="predicted"/>
<name>A0A5B8XEY8_9RICK</name>
<protein>
    <submittedName>
        <fullName evidence="3">Phage terminase family protein</fullName>
    </submittedName>
</protein>
<organism evidence="3 4">
    <name type="scientific">Candidatus Deianiraea vastatrix</name>
    <dbReference type="NCBI Taxonomy" id="2163644"/>
    <lineage>
        <taxon>Bacteria</taxon>
        <taxon>Pseudomonadati</taxon>
        <taxon>Pseudomonadota</taxon>
        <taxon>Alphaproteobacteria</taxon>
        <taxon>Rickettsiales</taxon>
        <taxon>Candidatus Deianiraeaceae</taxon>
        <taxon>Candidatus Deianiraea</taxon>
    </lineage>
</organism>
<dbReference type="Pfam" id="PF17289">
    <property type="entry name" value="Terminase_6C"/>
    <property type="match status" value="1"/>
</dbReference>
<dbReference type="NCBIfam" id="TIGR01630">
    <property type="entry name" value="psiM2_ORF9"/>
    <property type="match status" value="1"/>
</dbReference>
<dbReference type="OrthoDB" id="9771580at2"/>
<dbReference type="RefSeq" id="WP_146820735.1">
    <property type="nucleotide sequence ID" value="NZ_CP029077.1"/>
</dbReference>
<evidence type="ECO:0000313" key="3">
    <source>
        <dbReference type="EMBL" id="QED23465.1"/>
    </source>
</evidence>
<dbReference type="Gene3D" id="3.30.420.240">
    <property type="match status" value="1"/>
</dbReference>
<dbReference type="EMBL" id="CP029077">
    <property type="protein sequence ID" value="QED23465.1"/>
    <property type="molecule type" value="Genomic_DNA"/>
</dbReference>